<dbReference type="Proteomes" id="UP000281393">
    <property type="component" value="Chromosome"/>
</dbReference>
<dbReference type="EMBL" id="LR133909">
    <property type="protein sequence ID" value="VDY38147.1"/>
    <property type="molecule type" value="Genomic_DNA"/>
</dbReference>
<evidence type="ECO:0000313" key="2">
    <source>
        <dbReference type="Proteomes" id="UP000281393"/>
    </source>
</evidence>
<reference evidence="1 2" key="1">
    <citation type="submission" date="2018-12" db="EMBL/GenBank/DDBJ databases">
        <authorList>
            <consortium name="Pathogen Informatics"/>
        </authorList>
    </citation>
    <scope>NUCLEOTIDE SEQUENCE [LARGE SCALE GENOMIC DNA]</scope>
    <source>
        <strain evidence="1 2">NCTC7102</strain>
    </source>
</reference>
<dbReference type="AlphaFoldDB" id="A0A447JCC4"/>
<evidence type="ECO:0000313" key="1">
    <source>
        <dbReference type="EMBL" id="VDY38147.1"/>
    </source>
</evidence>
<sequence>MRILAAGSLRVVWPQLMTAFQADAVCDFGPAGLLRERIEAGEACDFFASANLAHPQALLESGAGAAGRAFYDEPFVSERAGTGDA</sequence>
<dbReference type="Pfam" id="PF13531">
    <property type="entry name" value="SBP_bac_11"/>
    <property type="match status" value="1"/>
</dbReference>
<dbReference type="Gene3D" id="3.40.190.10">
    <property type="entry name" value="Periplasmic binding protein-like II"/>
    <property type="match status" value="1"/>
</dbReference>
<organism evidence="1 2">
    <name type="scientific">Salmonella enterica subsp. enterica serovar Daytona</name>
    <dbReference type="NCBI Taxonomy" id="1962639"/>
    <lineage>
        <taxon>Bacteria</taxon>
        <taxon>Pseudomonadati</taxon>
        <taxon>Pseudomonadota</taxon>
        <taxon>Gammaproteobacteria</taxon>
        <taxon>Enterobacterales</taxon>
        <taxon>Enterobacteriaceae</taxon>
        <taxon>Salmonella</taxon>
    </lineage>
</organism>
<accession>A0A447JCC4</accession>
<gene>
    <name evidence="1" type="ORF">NCTC7102_00923</name>
</gene>
<dbReference type="SUPFAM" id="SSF53850">
    <property type="entry name" value="Periplasmic binding protein-like II"/>
    <property type="match status" value="1"/>
</dbReference>
<name>A0A447JCC4_SALET</name>
<proteinExistence type="predicted"/>
<protein>
    <submittedName>
        <fullName evidence="1">Molybdate ABC transporter substrate-binding protein</fullName>
    </submittedName>
</protein>